<dbReference type="Pfam" id="PF12850">
    <property type="entry name" value="Metallophos_2"/>
    <property type="match status" value="1"/>
</dbReference>
<dbReference type="Gene3D" id="3.60.21.10">
    <property type="match status" value="1"/>
</dbReference>
<evidence type="ECO:0000313" key="4">
    <source>
        <dbReference type="Proteomes" id="UP000777935"/>
    </source>
</evidence>
<dbReference type="InterPro" id="IPR024654">
    <property type="entry name" value="Calcineurin-like_PHP_lpxH"/>
</dbReference>
<sequence length="197" mass="20920">MKILAFSDLHLARVRAADLMQASAQADLVIGAGDFCNMRQGLPEAMVLLRDIKRPFVTVPGNAESADELRDAALDGMTVLHGQSVEIDGVTIFGIGYAIPVTPFGSWSCDLSEDTAEEMLNACGSADILVSHSPPKGVADITSAGQSVGSTSVRAAIERVQPKLMFCGHIHDSWGKSGQIGETQVHNLGPTVNWFEV</sequence>
<dbReference type="PANTHER" id="PTHR12905">
    <property type="entry name" value="METALLOPHOSPHOESTERASE"/>
    <property type="match status" value="1"/>
</dbReference>
<dbReference type="SUPFAM" id="SSF56300">
    <property type="entry name" value="Metallo-dependent phosphatases"/>
    <property type="match status" value="1"/>
</dbReference>
<dbReference type="InterPro" id="IPR029052">
    <property type="entry name" value="Metallo-depent_PP-like"/>
</dbReference>
<evidence type="ECO:0000259" key="2">
    <source>
        <dbReference type="Pfam" id="PF12850"/>
    </source>
</evidence>
<comment type="caution">
    <text evidence="3">The sequence shown here is derived from an EMBL/GenBank/DDBJ whole genome shotgun (WGS) entry which is preliminary data.</text>
</comment>
<dbReference type="EMBL" id="JABUFE010000013">
    <property type="protein sequence ID" value="NSX56487.1"/>
    <property type="molecule type" value="Genomic_DNA"/>
</dbReference>
<organism evidence="3 4">
    <name type="scientific">Parasulfitobacter algicola</name>
    <dbReference type="NCBI Taxonomy" id="2614809"/>
    <lineage>
        <taxon>Bacteria</taxon>
        <taxon>Pseudomonadati</taxon>
        <taxon>Pseudomonadota</taxon>
        <taxon>Alphaproteobacteria</taxon>
        <taxon>Rhodobacterales</taxon>
        <taxon>Roseobacteraceae</taxon>
        <taxon>Parasulfitobacter</taxon>
    </lineage>
</organism>
<comment type="similarity">
    <text evidence="1">Belongs to the metallophosphoesterase superfamily. YfcE family.</text>
</comment>
<feature type="domain" description="Calcineurin-like phosphoesterase" evidence="2">
    <location>
        <begin position="1"/>
        <end position="189"/>
    </location>
</feature>
<evidence type="ECO:0000256" key="1">
    <source>
        <dbReference type="ARBA" id="ARBA00008950"/>
    </source>
</evidence>
<dbReference type="Proteomes" id="UP000777935">
    <property type="component" value="Unassembled WGS sequence"/>
</dbReference>
<evidence type="ECO:0000313" key="3">
    <source>
        <dbReference type="EMBL" id="NSX56487.1"/>
    </source>
</evidence>
<accession>A0ABX2IUA7</accession>
<name>A0ABX2IUA7_9RHOB</name>
<reference evidence="3 4" key="1">
    <citation type="submission" date="2020-06" db="EMBL/GenBank/DDBJ databases">
        <title>Sulfitobacter algicola sp. nov., isolated from green algae.</title>
        <authorList>
            <person name="Wang C."/>
        </authorList>
    </citation>
    <scope>NUCLEOTIDE SEQUENCE [LARGE SCALE GENOMIC DNA]</scope>
    <source>
        <strain evidence="3 4">1151</strain>
    </source>
</reference>
<dbReference type="PANTHER" id="PTHR12905:SF0">
    <property type="entry name" value="CALCINEURIN-LIKE PHOSPHOESTERASE DOMAIN-CONTAINING PROTEIN"/>
    <property type="match status" value="1"/>
</dbReference>
<keyword evidence="4" id="KW-1185">Reference proteome</keyword>
<protein>
    <submittedName>
        <fullName evidence="3">Metallophosphoesterase family protein</fullName>
    </submittedName>
</protein>
<proteinExistence type="inferred from homology"/>
<dbReference type="InterPro" id="IPR051693">
    <property type="entry name" value="UPF0046_metallophosphoest"/>
</dbReference>
<dbReference type="RefSeq" id="WP_174139639.1">
    <property type="nucleotide sequence ID" value="NZ_JABUFE010000013.1"/>
</dbReference>
<gene>
    <name evidence="3" type="ORF">HRQ87_16995</name>
</gene>